<accession>A0A1H6MMQ6</accession>
<dbReference type="EMBL" id="FNXE01000070">
    <property type="protein sequence ID" value="SEI03111.1"/>
    <property type="molecule type" value="Genomic_DNA"/>
</dbReference>
<reference evidence="1 2" key="1">
    <citation type="submission" date="2016-10" db="EMBL/GenBank/DDBJ databases">
        <authorList>
            <person name="de Groot N.N."/>
        </authorList>
    </citation>
    <scope>NUCLEOTIDE SEQUENCE [LARGE SCALE GENOMIC DNA]</scope>
    <source>
        <strain evidence="1 2">CGMCC 1.10825</strain>
    </source>
</reference>
<dbReference type="OrthoDB" id="610610at2"/>
<evidence type="ECO:0000313" key="1">
    <source>
        <dbReference type="EMBL" id="SEI03111.1"/>
    </source>
</evidence>
<evidence type="ECO:0000313" key="2">
    <source>
        <dbReference type="Proteomes" id="UP000199634"/>
    </source>
</evidence>
<dbReference type="AlphaFoldDB" id="A0A1H6MMQ6"/>
<gene>
    <name evidence="1" type="ORF">SAMN02927937_02851</name>
</gene>
<organism evidence="1 2">
    <name type="scientific">Paenimyroides marinum</name>
    <dbReference type="NCBI Taxonomy" id="1159016"/>
    <lineage>
        <taxon>Bacteria</taxon>
        <taxon>Pseudomonadati</taxon>
        <taxon>Bacteroidota</taxon>
        <taxon>Flavobacteriia</taxon>
        <taxon>Flavobacteriales</taxon>
        <taxon>Flavobacteriaceae</taxon>
        <taxon>Paenimyroides</taxon>
    </lineage>
</organism>
<sequence length="111" mass="13165">MKNEKIVKDLQLNIESVLYKYEVEFKNSEIDVNEFLSMNFNKINSEFAKLITDTIHTSIINGVSSRKEDFIKELIELTNNSFIELINRLLDMQIKIPVKVKRHFCKIYFDC</sequence>
<protein>
    <submittedName>
        <fullName evidence="1">Uncharacterized protein</fullName>
    </submittedName>
</protein>
<proteinExistence type="predicted"/>
<name>A0A1H6MMQ6_9FLAO</name>
<dbReference type="RefSeq" id="WP_091102768.1">
    <property type="nucleotide sequence ID" value="NZ_FNXE01000070.1"/>
</dbReference>
<keyword evidence="2" id="KW-1185">Reference proteome</keyword>
<dbReference type="Proteomes" id="UP000199634">
    <property type="component" value="Unassembled WGS sequence"/>
</dbReference>